<dbReference type="KEGG" id="lak:106179101"/>
<evidence type="ECO:0000313" key="5">
    <source>
        <dbReference type="RefSeq" id="XP_013418086.1"/>
    </source>
</evidence>
<evidence type="ECO:0000256" key="1">
    <source>
        <dbReference type="SAM" id="SignalP"/>
    </source>
</evidence>
<dbReference type="AlphaFoldDB" id="A0A1S3K753"/>
<dbReference type="InterPro" id="IPR036058">
    <property type="entry name" value="Kazal_dom_sf"/>
</dbReference>
<protein>
    <submittedName>
        <fullName evidence="4">Follistatin-A isoform X1</fullName>
    </submittedName>
    <submittedName>
        <fullName evidence="5">Follistatin-A isoform X2</fullName>
    </submittedName>
</protein>
<dbReference type="Proteomes" id="UP000085678">
    <property type="component" value="Unplaced"/>
</dbReference>
<dbReference type="InterPro" id="IPR002350">
    <property type="entry name" value="Kazal_dom"/>
</dbReference>
<dbReference type="Pfam" id="PF07648">
    <property type="entry name" value="Kazal_2"/>
    <property type="match status" value="2"/>
</dbReference>
<name>A0A1S3K753_LINAN</name>
<dbReference type="RefSeq" id="XP_013418086.1">
    <property type="nucleotide sequence ID" value="XM_013562632.1"/>
</dbReference>
<dbReference type="CDD" id="cd00104">
    <property type="entry name" value="KAZAL_FS"/>
    <property type="match status" value="1"/>
</dbReference>
<dbReference type="PROSITE" id="PS51465">
    <property type="entry name" value="KAZAL_2"/>
    <property type="match status" value="2"/>
</dbReference>
<dbReference type="Gene3D" id="3.30.60.30">
    <property type="match status" value="1"/>
</dbReference>
<dbReference type="GeneID" id="106179101"/>
<reference evidence="4 5" key="1">
    <citation type="submission" date="2025-04" db="UniProtKB">
        <authorList>
            <consortium name="RefSeq"/>
        </authorList>
    </citation>
    <scope>IDENTIFICATION</scope>
    <source>
        <tissue evidence="4 5">Gonads</tissue>
    </source>
</reference>
<evidence type="ECO:0000259" key="2">
    <source>
        <dbReference type="PROSITE" id="PS51465"/>
    </source>
</evidence>
<feature type="domain" description="Kazal-like" evidence="2">
    <location>
        <begin position="85"/>
        <end position="147"/>
    </location>
</feature>
<keyword evidence="3" id="KW-1185">Reference proteome</keyword>
<organism evidence="3 5">
    <name type="scientific">Lingula anatina</name>
    <name type="common">Brachiopod</name>
    <name type="synonym">Lingula unguis</name>
    <dbReference type="NCBI Taxonomy" id="7574"/>
    <lineage>
        <taxon>Eukaryota</taxon>
        <taxon>Metazoa</taxon>
        <taxon>Spiralia</taxon>
        <taxon>Lophotrochozoa</taxon>
        <taxon>Brachiopoda</taxon>
        <taxon>Linguliformea</taxon>
        <taxon>Lingulata</taxon>
        <taxon>Lingulida</taxon>
        <taxon>Linguloidea</taxon>
        <taxon>Lingulidae</taxon>
        <taxon>Lingula</taxon>
    </lineage>
</organism>
<feature type="chain" id="PRO_5014546009" evidence="1">
    <location>
        <begin position="16"/>
        <end position="159"/>
    </location>
</feature>
<keyword evidence="1" id="KW-0732">Signal</keyword>
<evidence type="ECO:0000313" key="4">
    <source>
        <dbReference type="RefSeq" id="XP_013418076.1"/>
    </source>
</evidence>
<accession>A0A1S3K753</accession>
<feature type="domain" description="Kazal-like" evidence="2">
    <location>
        <begin position="20"/>
        <end position="76"/>
    </location>
</feature>
<dbReference type="OrthoDB" id="6085115at2759"/>
<feature type="signal peptide" evidence="1">
    <location>
        <begin position="1"/>
        <end position="15"/>
    </location>
</feature>
<sequence length="159" mass="17297">MKVLIVVLLIGVALAAEEKKPFSWFCNYYTADRDCSKTLVKFKVCDGDGNEYASSCDFYKAACANAEIGSMKRCQTTNTATTGDKQPSRFCQALAEGKACPKWMTYKFFKMCGSDGKVYASRCEMETAKCSTGTLTFKYMKGGDCGVNPDGSGDGGDKE</sequence>
<gene>
    <name evidence="4 5" type="primary">LOC106179101</name>
</gene>
<dbReference type="RefSeq" id="XP_013418076.1">
    <property type="nucleotide sequence ID" value="XM_013562622.1"/>
</dbReference>
<evidence type="ECO:0000313" key="3">
    <source>
        <dbReference type="Proteomes" id="UP000085678"/>
    </source>
</evidence>
<dbReference type="SUPFAM" id="SSF100895">
    <property type="entry name" value="Kazal-type serine protease inhibitors"/>
    <property type="match status" value="2"/>
</dbReference>
<proteinExistence type="predicted"/>
<dbReference type="SMART" id="SM00280">
    <property type="entry name" value="KAZAL"/>
    <property type="match status" value="2"/>
</dbReference>